<accession>A0A392M502</accession>
<gene>
    <name evidence="1" type="ORF">A2U01_0003196</name>
</gene>
<evidence type="ECO:0000313" key="1">
    <source>
        <dbReference type="EMBL" id="MCH82391.1"/>
    </source>
</evidence>
<keyword evidence="2" id="KW-1185">Reference proteome</keyword>
<dbReference type="EMBL" id="LXQA010003625">
    <property type="protein sequence ID" value="MCH82391.1"/>
    <property type="molecule type" value="Genomic_DNA"/>
</dbReference>
<feature type="non-terminal residue" evidence="1">
    <location>
        <position position="110"/>
    </location>
</feature>
<dbReference type="GO" id="GO:0004519">
    <property type="term" value="F:endonuclease activity"/>
    <property type="evidence" value="ECO:0007669"/>
    <property type="project" value="UniProtKB-KW"/>
</dbReference>
<dbReference type="GO" id="GO:0004527">
    <property type="term" value="F:exonuclease activity"/>
    <property type="evidence" value="ECO:0007669"/>
    <property type="project" value="UniProtKB-KW"/>
</dbReference>
<organism evidence="1 2">
    <name type="scientific">Trifolium medium</name>
    <dbReference type="NCBI Taxonomy" id="97028"/>
    <lineage>
        <taxon>Eukaryota</taxon>
        <taxon>Viridiplantae</taxon>
        <taxon>Streptophyta</taxon>
        <taxon>Embryophyta</taxon>
        <taxon>Tracheophyta</taxon>
        <taxon>Spermatophyta</taxon>
        <taxon>Magnoliopsida</taxon>
        <taxon>eudicotyledons</taxon>
        <taxon>Gunneridae</taxon>
        <taxon>Pentapetalae</taxon>
        <taxon>rosids</taxon>
        <taxon>fabids</taxon>
        <taxon>Fabales</taxon>
        <taxon>Fabaceae</taxon>
        <taxon>Papilionoideae</taxon>
        <taxon>50 kb inversion clade</taxon>
        <taxon>NPAAA clade</taxon>
        <taxon>Hologalegina</taxon>
        <taxon>IRL clade</taxon>
        <taxon>Trifolieae</taxon>
        <taxon>Trifolium</taxon>
    </lineage>
</organism>
<dbReference type="Proteomes" id="UP000265520">
    <property type="component" value="Unassembled WGS sequence"/>
</dbReference>
<proteinExistence type="predicted"/>
<name>A0A392M502_9FABA</name>
<keyword evidence="1" id="KW-0255">Endonuclease</keyword>
<sequence>MHLKVKYPNDGWWFFTPTYASPHEAMRNVLWEELKTIALTMNDPWLVAGDFNDIAGVDEKRGGAMASSIKCNIFRDRINACRLIDIGAIGVKFTWRGPLYHGGQRIYERL</sequence>
<reference evidence="1 2" key="1">
    <citation type="journal article" date="2018" name="Front. Plant Sci.">
        <title>Red Clover (Trifolium pratense) and Zigzag Clover (T. medium) - A Picture of Genomic Similarities and Differences.</title>
        <authorList>
            <person name="Dluhosova J."/>
            <person name="Istvanek J."/>
            <person name="Nedelnik J."/>
            <person name="Repkova J."/>
        </authorList>
    </citation>
    <scope>NUCLEOTIDE SEQUENCE [LARGE SCALE GENOMIC DNA]</scope>
    <source>
        <strain evidence="2">cv. 10/8</strain>
        <tissue evidence="1">Leaf</tissue>
    </source>
</reference>
<evidence type="ECO:0000313" key="2">
    <source>
        <dbReference type="Proteomes" id="UP000265520"/>
    </source>
</evidence>
<comment type="caution">
    <text evidence="1">The sequence shown here is derived from an EMBL/GenBank/DDBJ whole genome shotgun (WGS) entry which is preliminary data.</text>
</comment>
<dbReference type="SUPFAM" id="SSF56219">
    <property type="entry name" value="DNase I-like"/>
    <property type="match status" value="1"/>
</dbReference>
<dbReference type="InterPro" id="IPR036691">
    <property type="entry name" value="Endo/exonu/phosph_ase_sf"/>
</dbReference>
<keyword evidence="1" id="KW-0378">Hydrolase</keyword>
<protein>
    <submittedName>
        <fullName evidence="1">Endonuclease/exonuclease/phosphatase family protein</fullName>
    </submittedName>
</protein>
<keyword evidence="1" id="KW-0269">Exonuclease</keyword>
<dbReference type="AlphaFoldDB" id="A0A392M502"/>
<dbReference type="Gene3D" id="3.60.10.10">
    <property type="entry name" value="Endonuclease/exonuclease/phosphatase"/>
    <property type="match status" value="1"/>
</dbReference>
<keyword evidence="1" id="KW-0540">Nuclease</keyword>